<evidence type="ECO:0000313" key="7">
    <source>
        <dbReference type="Proteomes" id="UP000261257"/>
    </source>
</evidence>
<feature type="domain" description="EamA" evidence="3">
    <location>
        <begin position="153"/>
        <end position="288"/>
    </location>
</feature>
<accession>A0A174I7L0</accession>
<feature type="domain" description="EamA" evidence="3">
    <location>
        <begin position="8"/>
        <end position="141"/>
    </location>
</feature>
<dbReference type="Gene3D" id="1.10.3730.20">
    <property type="match status" value="1"/>
</dbReference>
<evidence type="ECO:0000313" key="4">
    <source>
        <dbReference type="EMBL" id="CUO81378.1"/>
    </source>
</evidence>
<feature type="transmembrane region" description="Helical" evidence="2">
    <location>
        <begin position="153"/>
        <end position="171"/>
    </location>
</feature>
<feature type="transmembrane region" description="Helical" evidence="2">
    <location>
        <begin position="9"/>
        <end position="31"/>
    </location>
</feature>
<dbReference type="GO" id="GO:0016020">
    <property type="term" value="C:membrane"/>
    <property type="evidence" value="ECO:0007669"/>
    <property type="project" value="InterPro"/>
</dbReference>
<dbReference type="AlphaFoldDB" id="A0A174I7L0"/>
<evidence type="ECO:0000313" key="6">
    <source>
        <dbReference type="Proteomes" id="UP000095651"/>
    </source>
</evidence>
<dbReference type="Pfam" id="PF00892">
    <property type="entry name" value="EamA"/>
    <property type="match status" value="2"/>
</dbReference>
<dbReference type="SUPFAM" id="SSF103481">
    <property type="entry name" value="Multidrug resistance efflux transporter EmrE"/>
    <property type="match status" value="2"/>
</dbReference>
<dbReference type="InterPro" id="IPR037185">
    <property type="entry name" value="EmrE-like"/>
</dbReference>
<reference evidence="5 7" key="2">
    <citation type="submission" date="2018-08" db="EMBL/GenBank/DDBJ databases">
        <title>A genome reference for cultivated species of the human gut microbiota.</title>
        <authorList>
            <person name="Zou Y."/>
            <person name="Xue W."/>
            <person name="Luo G."/>
        </authorList>
    </citation>
    <scope>NUCLEOTIDE SEQUENCE [LARGE SCALE GENOMIC DNA]</scope>
    <source>
        <strain evidence="5 7">TF05-11AC</strain>
    </source>
</reference>
<protein>
    <submittedName>
        <fullName evidence="5">DMT family transporter</fullName>
    </submittedName>
    <submittedName>
        <fullName evidence="4">Integral membrane protein</fullName>
    </submittedName>
</protein>
<feature type="transmembrane region" description="Helical" evidence="2">
    <location>
        <begin position="37"/>
        <end position="56"/>
    </location>
</feature>
<dbReference type="Proteomes" id="UP000095651">
    <property type="component" value="Unassembled WGS sequence"/>
</dbReference>
<dbReference type="RefSeq" id="WP_055657888.1">
    <property type="nucleotide sequence ID" value="NZ_CABIXC010000012.1"/>
</dbReference>
<name>A0A174I7L0_9FIRM</name>
<feature type="transmembrane region" description="Helical" evidence="2">
    <location>
        <begin position="246"/>
        <end position="265"/>
    </location>
</feature>
<evidence type="ECO:0000256" key="2">
    <source>
        <dbReference type="SAM" id="Phobius"/>
    </source>
</evidence>
<feature type="transmembrane region" description="Helical" evidence="2">
    <location>
        <begin position="271"/>
        <end position="291"/>
    </location>
</feature>
<keyword evidence="2" id="KW-0472">Membrane</keyword>
<feature type="transmembrane region" description="Helical" evidence="2">
    <location>
        <begin position="68"/>
        <end position="92"/>
    </location>
</feature>
<dbReference type="EMBL" id="QSSQ01000012">
    <property type="protein sequence ID" value="RGM03812.1"/>
    <property type="molecule type" value="Genomic_DNA"/>
</dbReference>
<evidence type="ECO:0000259" key="3">
    <source>
        <dbReference type="Pfam" id="PF00892"/>
    </source>
</evidence>
<feature type="transmembrane region" description="Helical" evidence="2">
    <location>
        <begin position="98"/>
        <end position="119"/>
    </location>
</feature>
<proteinExistence type="inferred from homology"/>
<dbReference type="PANTHER" id="PTHR22911:SF137">
    <property type="entry name" value="SOLUTE CARRIER FAMILY 35 MEMBER G2-RELATED"/>
    <property type="match status" value="1"/>
</dbReference>
<keyword evidence="2" id="KW-0812">Transmembrane</keyword>
<gene>
    <name evidence="5" type="ORF">DXC39_14315</name>
    <name evidence="4" type="ORF">ERS852407_04041</name>
</gene>
<reference evidence="4 6" key="1">
    <citation type="submission" date="2015-09" db="EMBL/GenBank/DDBJ databases">
        <authorList>
            <consortium name="Pathogen Informatics"/>
        </authorList>
    </citation>
    <scope>NUCLEOTIDE SEQUENCE [LARGE SCALE GENOMIC DNA]</scope>
    <source>
        <strain evidence="4 6">2789STDY5608850</strain>
    </source>
</reference>
<dbReference type="EMBL" id="CYZE01000012">
    <property type="protein sequence ID" value="CUO81378.1"/>
    <property type="molecule type" value="Genomic_DNA"/>
</dbReference>
<feature type="transmembrane region" description="Helical" evidence="2">
    <location>
        <begin position="215"/>
        <end position="234"/>
    </location>
</feature>
<feature type="transmembrane region" description="Helical" evidence="2">
    <location>
        <begin position="128"/>
        <end position="147"/>
    </location>
</feature>
<evidence type="ECO:0000256" key="1">
    <source>
        <dbReference type="ARBA" id="ARBA00007362"/>
    </source>
</evidence>
<evidence type="ECO:0000313" key="5">
    <source>
        <dbReference type="EMBL" id="RGM03812.1"/>
    </source>
</evidence>
<keyword evidence="2" id="KW-1133">Transmembrane helix</keyword>
<comment type="similarity">
    <text evidence="1">Belongs to the EamA transporter family.</text>
</comment>
<dbReference type="InterPro" id="IPR000620">
    <property type="entry name" value="EamA_dom"/>
</dbReference>
<sequence>MLKNQVYKGIIFTAASAVIFGFTPILARISYDGGANGITMTFLRCLLSLPVLFLILKIKGIPLKVEPAWRMPVAVCGVFGAFATTVTLYMSYSYIPVGMATTLHFIYPVLVTAGCVLIFREGITIKKVLALLCGAAGTVLFLEHFSAATGSGTGIFLALLSGLFYSIHMVVMDKSGIKNMHYFKLSFYLCLFGAALSGIYGGVTGQLALHLTGQAWLFAFLVSICASVGAISLFQLGIRYTGASTAAILSTLEPITSVILGVLVLGELFTARKIAGCLCILLSVVLIAAAGKKR</sequence>
<dbReference type="PANTHER" id="PTHR22911">
    <property type="entry name" value="ACYL-MALONYL CONDENSING ENZYME-RELATED"/>
    <property type="match status" value="1"/>
</dbReference>
<dbReference type="Proteomes" id="UP000261257">
    <property type="component" value="Unassembled WGS sequence"/>
</dbReference>
<feature type="transmembrane region" description="Helical" evidence="2">
    <location>
        <begin position="183"/>
        <end position="203"/>
    </location>
</feature>
<organism evidence="4 6">
    <name type="scientific">Hungatella hathewayi</name>
    <dbReference type="NCBI Taxonomy" id="154046"/>
    <lineage>
        <taxon>Bacteria</taxon>
        <taxon>Bacillati</taxon>
        <taxon>Bacillota</taxon>
        <taxon>Clostridia</taxon>
        <taxon>Lachnospirales</taxon>
        <taxon>Lachnospiraceae</taxon>
        <taxon>Hungatella</taxon>
    </lineage>
</organism>